<dbReference type="AlphaFoldDB" id="A0A507F8B8"/>
<gene>
    <name evidence="2" type="ORF">CcCBS67573_g05793</name>
</gene>
<feature type="transmembrane region" description="Helical" evidence="1">
    <location>
        <begin position="456"/>
        <end position="479"/>
    </location>
</feature>
<proteinExistence type="predicted"/>
<dbReference type="EMBL" id="QEAP01000221">
    <property type="protein sequence ID" value="TPX72529.1"/>
    <property type="molecule type" value="Genomic_DNA"/>
</dbReference>
<name>A0A507F8B8_9FUNG</name>
<feature type="transmembrane region" description="Helical" evidence="1">
    <location>
        <begin position="52"/>
        <end position="71"/>
    </location>
</feature>
<organism evidence="2 3">
    <name type="scientific">Chytriomyces confervae</name>
    <dbReference type="NCBI Taxonomy" id="246404"/>
    <lineage>
        <taxon>Eukaryota</taxon>
        <taxon>Fungi</taxon>
        <taxon>Fungi incertae sedis</taxon>
        <taxon>Chytridiomycota</taxon>
        <taxon>Chytridiomycota incertae sedis</taxon>
        <taxon>Chytridiomycetes</taxon>
        <taxon>Chytridiales</taxon>
        <taxon>Chytriomycetaceae</taxon>
        <taxon>Chytriomyces</taxon>
    </lineage>
</organism>
<dbReference type="OrthoDB" id="2123569at2759"/>
<evidence type="ECO:0000313" key="2">
    <source>
        <dbReference type="EMBL" id="TPX72529.1"/>
    </source>
</evidence>
<accession>A0A507F8B8</accession>
<keyword evidence="1" id="KW-0812">Transmembrane</keyword>
<evidence type="ECO:0000256" key="1">
    <source>
        <dbReference type="SAM" id="Phobius"/>
    </source>
</evidence>
<dbReference type="Proteomes" id="UP000320333">
    <property type="component" value="Unassembled WGS sequence"/>
</dbReference>
<keyword evidence="1" id="KW-1133">Transmembrane helix</keyword>
<evidence type="ECO:0000313" key="3">
    <source>
        <dbReference type="Proteomes" id="UP000320333"/>
    </source>
</evidence>
<reference evidence="2 3" key="1">
    <citation type="journal article" date="2019" name="Sci. Rep.">
        <title>Comparative genomics of chytrid fungi reveal insights into the obligate biotrophic and pathogenic lifestyle of Synchytrium endobioticum.</title>
        <authorList>
            <person name="van de Vossenberg B.T.L.H."/>
            <person name="Warris S."/>
            <person name="Nguyen H.D.T."/>
            <person name="van Gent-Pelzer M.P.E."/>
            <person name="Joly D.L."/>
            <person name="van de Geest H.C."/>
            <person name="Bonants P.J.M."/>
            <person name="Smith D.S."/>
            <person name="Levesque C.A."/>
            <person name="van der Lee T.A.J."/>
        </authorList>
    </citation>
    <scope>NUCLEOTIDE SEQUENCE [LARGE SCALE GENOMIC DNA]</scope>
    <source>
        <strain evidence="2 3">CBS 675.73</strain>
    </source>
</reference>
<sequence>MASPPAPTSGIAGASPSTERHRLLSPVVLDGRGIQSMSDSESSDLRDRVHGLVPLLLLIVCVLLVVGTAGMQEAVSGQVGTRVFAVGGGAMHAVHFDTRQLRRVALRARLLPQSSPEQLEALAHVFYANTPPIVAARPFLRVLNLDLRNDNDEYGFQVLRWEVIRGGNVSVTWSFEDAVSSAGASIWPDFLVLRSKPAFDMWRDDVYPPSVFVLHHAASSKSGSFVLTNQPTDVYYFIFSAPIYFWEPTRVIGQAQFQLDLVEFDLRGRIGERPLIVCKFPLNGSSSEGIFIEPSQHEPSILRFSIYQLLLRLIEWIGSLKSSTSFAAPSAFASASNSATNSSKACRITLPDPAFIQSIYIVFQSPAAIPGQEGGSGQGKRSSKSFGPWSIGNNPWPYIPDHPTPLPPFDRTGSISSDDSGTLDNRTVLFQTRGKLRFMPEWTVWDFLCFLVYSTVYIGALSAVLAASVFACVFLFNFASNVLDASRRQHQYADLGTPNSWMRRVSRGAACAEPLPVYTPPLETEAECPAYSPN</sequence>
<comment type="caution">
    <text evidence="2">The sequence shown here is derived from an EMBL/GenBank/DDBJ whole genome shotgun (WGS) entry which is preliminary data.</text>
</comment>
<keyword evidence="3" id="KW-1185">Reference proteome</keyword>
<evidence type="ECO:0008006" key="4">
    <source>
        <dbReference type="Google" id="ProtNLM"/>
    </source>
</evidence>
<keyword evidence="1" id="KW-0472">Membrane</keyword>
<protein>
    <recommendedName>
        <fullName evidence="4">Transmembrane protein</fullName>
    </recommendedName>
</protein>